<organism evidence="1">
    <name type="scientific">marine sediment metagenome</name>
    <dbReference type="NCBI Taxonomy" id="412755"/>
    <lineage>
        <taxon>unclassified sequences</taxon>
        <taxon>metagenomes</taxon>
        <taxon>ecological metagenomes</taxon>
    </lineage>
</organism>
<protein>
    <submittedName>
        <fullName evidence="1">Uncharacterized protein</fullName>
    </submittedName>
</protein>
<dbReference type="EMBL" id="LAZR01037174">
    <property type="protein sequence ID" value="KKL22884.1"/>
    <property type="molecule type" value="Genomic_DNA"/>
</dbReference>
<name>A0A0F9BM07_9ZZZZ</name>
<evidence type="ECO:0000313" key="2">
    <source>
        <dbReference type="EMBL" id="KKL24498.1"/>
    </source>
</evidence>
<proteinExistence type="predicted"/>
<feature type="non-terminal residue" evidence="1">
    <location>
        <position position="63"/>
    </location>
</feature>
<dbReference type="EMBL" id="LAZR01036572">
    <property type="protein sequence ID" value="KKL24498.1"/>
    <property type="molecule type" value="Genomic_DNA"/>
</dbReference>
<evidence type="ECO:0000313" key="1">
    <source>
        <dbReference type="EMBL" id="KKL22884.1"/>
    </source>
</evidence>
<dbReference type="EMBL" id="LAZR01013781">
    <property type="protein sequence ID" value="KKM20372.1"/>
    <property type="molecule type" value="Genomic_DNA"/>
</dbReference>
<dbReference type="AlphaFoldDB" id="A0A0F9BM07"/>
<gene>
    <name evidence="3" type="ORF">LCGC14_1646180</name>
    <name evidence="2" type="ORF">LCGC14_2414740</name>
    <name evidence="1" type="ORF">LCGC14_2430960</name>
</gene>
<reference evidence="1" key="1">
    <citation type="journal article" date="2015" name="Nature">
        <title>Complex archaea that bridge the gap between prokaryotes and eukaryotes.</title>
        <authorList>
            <person name="Spang A."/>
            <person name="Saw J.H."/>
            <person name="Jorgensen S.L."/>
            <person name="Zaremba-Niedzwiedzka K."/>
            <person name="Martijn J."/>
            <person name="Lind A.E."/>
            <person name="van Eijk R."/>
            <person name="Schleper C."/>
            <person name="Guy L."/>
            <person name="Ettema T.J."/>
        </authorList>
    </citation>
    <scope>NUCLEOTIDE SEQUENCE</scope>
</reference>
<comment type="caution">
    <text evidence="1">The sequence shown here is derived from an EMBL/GenBank/DDBJ whole genome shotgun (WGS) entry which is preliminary data.</text>
</comment>
<accession>A0A0F9BM07</accession>
<sequence>MNGIFSFSRPSTLYGPAAGPVALGGAVSGVASDLIGSAGPQIETVGTGGGAAGPVAEDFGAFL</sequence>
<evidence type="ECO:0000313" key="3">
    <source>
        <dbReference type="EMBL" id="KKM20372.1"/>
    </source>
</evidence>